<reference evidence="1 2" key="1">
    <citation type="submission" date="2015-09" db="EMBL/GenBank/DDBJ databases">
        <title>Trachymyrmex cornetzi WGS genome.</title>
        <authorList>
            <person name="Nygaard S."/>
            <person name="Hu H."/>
            <person name="Boomsma J."/>
            <person name="Zhang G."/>
        </authorList>
    </citation>
    <scope>NUCLEOTIDE SEQUENCE [LARGE SCALE GENOMIC DNA]</scope>
    <source>
        <strain evidence="1">Tcor2-1</strain>
        <tissue evidence="1">Whole body</tissue>
    </source>
</reference>
<keyword evidence="2" id="KW-1185">Reference proteome</keyword>
<dbReference type="Proteomes" id="UP000078492">
    <property type="component" value="Unassembled WGS sequence"/>
</dbReference>
<organism evidence="1 2">
    <name type="scientific">Trachymyrmex cornetzi</name>
    <dbReference type="NCBI Taxonomy" id="471704"/>
    <lineage>
        <taxon>Eukaryota</taxon>
        <taxon>Metazoa</taxon>
        <taxon>Ecdysozoa</taxon>
        <taxon>Arthropoda</taxon>
        <taxon>Hexapoda</taxon>
        <taxon>Insecta</taxon>
        <taxon>Pterygota</taxon>
        <taxon>Neoptera</taxon>
        <taxon>Endopterygota</taxon>
        <taxon>Hymenoptera</taxon>
        <taxon>Apocrita</taxon>
        <taxon>Aculeata</taxon>
        <taxon>Formicoidea</taxon>
        <taxon>Formicidae</taxon>
        <taxon>Myrmicinae</taxon>
        <taxon>Trachymyrmex</taxon>
    </lineage>
</organism>
<evidence type="ECO:0000313" key="2">
    <source>
        <dbReference type="Proteomes" id="UP000078492"/>
    </source>
</evidence>
<proteinExistence type="predicted"/>
<accession>A0A195DN85</accession>
<gene>
    <name evidence="1" type="ORF">ALC57_13532</name>
</gene>
<evidence type="ECO:0000313" key="1">
    <source>
        <dbReference type="EMBL" id="KYN14365.1"/>
    </source>
</evidence>
<dbReference type="AlphaFoldDB" id="A0A195DN85"/>
<sequence length="58" mass="6578">MGEAVRRKLAELLNPKHFSTKGDEKLGNLDQLKFSPVLIQKTNNGDGKNRKDLQRCLL</sequence>
<name>A0A195DN85_9HYME</name>
<protein>
    <submittedName>
        <fullName evidence="1">Uncharacterized protein</fullName>
    </submittedName>
</protein>
<dbReference type="EMBL" id="KQ980713">
    <property type="protein sequence ID" value="KYN14365.1"/>
    <property type="molecule type" value="Genomic_DNA"/>
</dbReference>